<name>A0A7S1CCX2_9STRA</name>
<reference evidence="2" key="1">
    <citation type="submission" date="2021-01" db="EMBL/GenBank/DDBJ databases">
        <authorList>
            <person name="Corre E."/>
            <person name="Pelletier E."/>
            <person name="Niang G."/>
            <person name="Scheremetjew M."/>
            <person name="Finn R."/>
            <person name="Kale V."/>
            <person name="Holt S."/>
            <person name="Cochrane G."/>
            <person name="Meng A."/>
            <person name="Brown T."/>
            <person name="Cohen L."/>
        </authorList>
    </citation>
    <scope>NUCLEOTIDE SEQUENCE</scope>
    <source>
        <strain evidence="2">Ms1</strain>
    </source>
</reference>
<proteinExistence type="predicted"/>
<feature type="compositionally biased region" description="Low complexity" evidence="1">
    <location>
        <begin position="1"/>
        <end position="13"/>
    </location>
</feature>
<protein>
    <submittedName>
        <fullName evidence="2">Uncharacterized protein</fullName>
    </submittedName>
</protein>
<sequence length="117" mass="12814">MSGGARTAHAEAGAGAGGGTALDESNVLHYELPKDFDVKKECREAKDCDSCAFFCASPCARAYWRSVNCFEHYKPKVGVVTASADCRWYAMACQAQHAAEMDRLDEEWEARKGKEGK</sequence>
<feature type="region of interest" description="Disordered" evidence="1">
    <location>
        <begin position="1"/>
        <end position="21"/>
    </location>
</feature>
<dbReference type="EMBL" id="HBFS01011446">
    <property type="protein sequence ID" value="CAD8914652.1"/>
    <property type="molecule type" value="Transcribed_RNA"/>
</dbReference>
<evidence type="ECO:0000313" key="2">
    <source>
        <dbReference type="EMBL" id="CAD8914652.1"/>
    </source>
</evidence>
<accession>A0A7S1CCX2</accession>
<organism evidence="2">
    <name type="scientific">Bicosoecida sp. CB-2014</name>
    <dbReference type="NCBI Taxonomy" id="1486930"/>
    <lineage>
        <taxon>Eukaryota</taxon>
        <taxon>Sar</taxon>
        <taxon>Stramenopiles</taxon>
        <taxon>Bigyra</taxon>
        <taxon>Opalozoa</taxon>
        <taxon>Bicosoecida</taxon>
    </lineage>
</organism>
<gene>
    <name evidence="2" type="ORF">BSP0115_LOCUS7905</name>
</gene>
<evidence type="ECO:0000256" key="1">
    <source>
        <dbReference type="SAM" id="MobiDB-lite"/>
    </source>
</evidence>
<dbReference type="AlphaFoldDB" id="A0A7S1CCX2"/>